<proteinExistence type="predicted"/>
<reference evidence="1 2" key="1">
    <citation type="journal article" date="2014" name="Genome Announc.">
        <title>Draft Genome Sequence of the Sulfolobales Archaeon AZ1, Obtained through Metagenomic Analysis of a Mexican Hot Spring.</title>
        <authorList>
            <person name="Servin-Garciduenas L.E."/>
            <person name="Martinez-Romero E."/>
        </authorList>
    </citation>
    <scope>NUCLEOTIDE SEQUENCE [LARGE SCALE GENOMIC DNA]</scope>
    <source>
        <strain evidence="1">AZ1-illumnia</strain>
    </source>
</reference>
<sequence>MNLFGINVNSLITPEVKFIVSKMRFVSSLGEDFPALVSFDQNQQVVRELIVVKKPILKGHQILPGYKHLVESREDGRLSSLADDKRVLMGIKARKSKFGITTSLVFIGLKGELDKILLVHDVPLVASNRRELIEGVKEFMKEWAGIEIEDVPCTIRGVKGEKIKAEKVDVDYATLLL</sequence>
<keyword evidence="2" id="KW-1185">Reference proteome</keyword>
<dbReference type="Proteomes" id="UP000054284">
    <property type="component" value="Unassembled WGS sequence"/>
</dbReference>
<gene>
    <name evidence="1" type="ORF">ASUL_07594</name>
</gene>
<accession>W7L5C7</accession>
<comment type="caution">
    <text evidence="1">The sequence shown here is derived from an EMBL/GenBank/DDBJ whole genome shotgun (WGS) entry which is preliminary data.</text>
</comment>
<dbReference type="AlphaFoldDB" id="W7L5C7"/>
<organism evidence="1 2">
    <name type="scientific">Candidatus Aramenus sulfurataquae</name>
    <dbReference type="NCBI Taxonomy" id="1326980"/>
    <lineage>
        <taxon>Archaea</taxon>
        <taxon>Thermoproteota</taxon>
        <taxon>Thermoprotei</taxon>
        <taxon>Sulfolobales</taxon>
        <taxon>Sulfolobaceae</taxon>
        <taxon>Candidatus Aramenus</taxon>
    </lineage>
</organism>
<name>W7L5C7_9CREN</name>
<evidence type="ECO:0000313" key="2">
    <source>
        <dbReference type="Proteomes" id="UP000054284"/>
    </source>
</evidence>
<dbReference type="EMBL" id="ASRH01000007">
    <property type="protein sequence ID" value="EWG06819.1"/>
    <property type="molecule type" value="Genomic_DNA"/>
</dbReference>
<evidence type="ECO:0000313" key="1">
    <source>
        <dbReference type="EMBL" id="EWG06819.1"/>
    </source>
</evidence>
<protein>
    <submittedName>
        <fullName evidence="1">Uncharacterized protein</fullName>
    </submittedName>
</protein>